<evidence type="ECO:0000259" key="3">
    <source>
        <dbReference type="PROSITE" id="PS50921"/>
    </source>
</evidence>
<evidence type="ECO:0008006" key="6">
    <source>
        <dbReference type="Google" id="ProtNLM"/>
    </source>
</evidence>
<dbReference type="PIRSF" id="PIRSF036382">
    <property type="entry name" value="RR_antiterm"/>
    <property type="match status" value="1"/>
</dbReference>
<dbReference type="SMART" id="SM01012">
    <property type="entry name" value="ANTAR"/>
    <property type="match status" value="1"/>
</dbReference>
<dbReference type="Gene3D" id="1.10.10.10">
    <property type="entry name" value="Winged helix-like DNA-binding domain superfamily/Winged helix DNA-binding domain"/>
    <property type="match status" value="1"/>
</dbReference>
<evidence type="ECO:0000313" key="4">
    <source>
        <dbReference type="EMBL" id="ROO25453.1"/>
    </source>
</evidence>
<evidence type="ECO:0000259" key="2">
    <source>
        <dbReference type="PROSITE" id="PS50110"/>
    </source>
</evidence>
<comment type="caution">
    <text evidence="4">The sequence shown here is derived from an EMBL/GenBank/DDBJ whole genome shotgun (WGS) entry which is preliminary data.</text>
</comment>
<dbReference type="InterPro" id="IPR001789">
    <property type="entry name" value="Sig_transdc_resp-reg_receiver"/>
</dbReference>
<name>A0A423PIP6_9GAMM</name>
<dbReference type="InterPro" id="IPR008327">
    <property type="entry name" value="Sig_transdc_resp-reg_antiterm"/>
</dbReference>
<proteinExistence type="predicted"/>
<dbReference type="Proteomes" id="UP000283993">
    <property type="component" value="Unassembled WGS sequence"/>
</dbReference>
<dbReference type="AlphaFoldDB" id="A0A423PIP6"/>
<dbReference type="EMBL" id="AYKH01000034">
    <property type="protein sequence ID" value="ROO25453.1"/>
    <property type="molecule type" value="Genomic_DNA"/>
</dbReference>
<feature type="domain" description="Response regulatory" evidence="2">
    <location>
        <begin position="1"/>
        <end position="114"/>
    </location>
</feature>
<evidence type="ECO:0000256" key="1">
    <source>
        <dbReference type="PROSITE-ProRule" id="PRU00169"/>
    </source>
</evidence>
<dbReference type="PROSITE" id="PS50921">
    <property type="entry name" value="ANTAR"/>
    <property type="match status" value="1"/>
</dbReference>
<dbReference type="InterPro" id="IPR005561">
    <property type="entry name" value="ANTAR"/>
</dbReference>
<dbReference type="InterPro" id="IPR036388">
    <property type="entry name" value="WH-like_DNA-bd_sf"/>
</dbReference>
<dbReference type="SUPFAM" id="SSF52172">
    <property type="entry name" value="CheY-like"/>
    <property type="match status" value="1"/>
</dbReference>
<dbReference type="GO" id="GO:0003723">
    <property type="term" value="F:RNA binding"/>
    <property type="evidence" value="ECO:0007669"/>
    <property type="project" value="InterPro"/>
</dbReference>
<gene>
    <name evidence="4" type="ORF">SAOR_12280</name>
</gene>
<organism evidence="4 5">
    <name type="scientific">Salinisphaera orenii MK-B5</name>
    <dbReference type="NCBI Taxonomy" id="856730"/>
    <lineage>
        <taxon>Bacteria</taxon>
        <taxon>Pseudomonadati</taxon>
        <taxon>Pseudomonadota</taxon>
        <taxon>Gammaproteobacteria</taxon>
        <taxon>Salinisphaerales</taxon>
        <taxon>Salinisphaeraceae</taxon>
        <taxon>Salinisphaera</taxon>
    </lineage>
</organism>
<sequence length="186" mass="20728">MVLVDLEPWSVDRLDVALAEAGFQVLACVSEPSALFDRVIELEPDVVIASSNSARRDTLESLMHIGERYPKPMLMLSDAIDPDTVGDAAAAGISTYAVQGVSADMLRSLIEVTVGHFRAREQLQAELDSTRRQMSEREVITRAKCLLMERYGMTEANAYTTLRNMAMARRRRLIAVARWVLERGTV</sequence>
<protein>
    <recommendedName>
        <fullName evidence="6">Response regulator receiver</fullName>
    </recommendedName>
</protein>
<dbReference type="PROSITE" id="PS50110">
    <property type="entry name" value="RESPONSE_REGULATORY"/>
    <property type="match status" value="1"/>
</dbReference>
<comment type="caution">
    <text evidence="1">Lacks conserved residue(s) required for the propagation of feature annotation.</text>
</comment>
<keyword evidence="5" id="KW-1185">Reference proteome</keyword>
<dbReference type="GO" id="GO:0000160">
    <property type="term" value="P:phosphorelay signal transduction system"/>
    <property type="evidence" value="ECO:0007669"/>
    <property type="project" value="InterPro"/>
</dbReference>
<accession>A0A423PIP6</accession>
<dbReference type="Gene3D" id="3.40.50.2300">
    <property type="match status" value="1"/>
</dbReference>
<dbReference type="Pfam" id="PF03861">
    <property type="entry name" value="ANTAR"/>
    <property type="match status" value="1"/>
</dbReference>
<evidence type="ECO:0000313" key="5">
    <source>
        <dbReference type="Proteomes" id="UP000283993"/>
    </source>
</evidence>
<reference evidence="4 5" key="1">
    <citation type="submission" date="2013-10" db="EMBL/GenBank/DDBJ databases">
        <title>Salinisphaera orenii MK-B5 Genome Sequencing.</title>
        <authorList>
            <person name="Lai Q."/>
            <person name="Li C."/>
            <person name="Shao Z."/>
        </authorList>
    </citation>
    <scope>NUCLEOTIDE SEQUENCE [LARGE SCALE GENOMIC DNA]</scope>
    <source>
        <strain evidence="4 5">MK-B5</strain>
    </source>
</reference>
<feature type="domain" description="ANTAR" evidence="3">
    <location>
        <begin position="120"/>
        <end position="181"/>
    </location>
</feature>
<dbReference type="InterPro" id="IPR011006">
    <property type="entry name" value="CheY-like_superfamily"/>
</dbReference>